<dbReference type="Proteomes" id="UP000887579">
    <property type="component" value="Unplaced"/>
</dbReference>
<reference evidence="2" key="1">
    <citation type="submission" date="2022-11" db="UniProtKB">
        <authorList>
            <consortium name="WormBaseParasite"/>
        </authorList>
    </citation>
    <scope>IDENTIFICATION</scope>
</reference>
<sequence>MSLVRPKLRILAEEAIYGEKTNSNEGVTFFTFNRRELLPQSLCDGFSKYNFTDLPEHWKYLENFLLLNKFPFGHDPTEIVIVEKYKSLAIGYNYNLAKRPVVLYRHCYKYFKNIKVGDLLMVKLGKMYINCYKTTIIFTDLYCLVTNYIHQQSGYETISNGETVEIKNLLFPIGDIKRINQFDVIYADFGAVIIPSELAKVLCIFPDSFVCCTVRYCIHGLSHTHFACWKLDCTFDIYKNKILFMKCINGNFIRESEKRKRIAFFNGRQTCRMVEMKYIEEEKEVHELVQMKKDLPFINLDAFIKLNPEKKRRMLR</sequence>
<evidence type="ECO:0000313" key="2">
    <source>
        <dbReference type="WBParaSite" id="ES5_v2.g20319.t1"/>
    </source>
</evidence>
<dbReference type="WBParaSite" id="ES5_v2.g20319.t1">
    <property type="protein sequence ID" value="ES5_v2.g20319.t1"/>
    <property type="gene ID" value="ES5_v2.g20319"/>
</dbReference>
<proteinExistence type="predicted"/>
<evidence type="ECO:0000313" key="1">
    <source>
        <dbReference type="Proteomes" id="UP000887579"/>
    </source>
</evidence>
<name>A0AC34FTB1_9BILA</name>
<accession>A0AC34FTB1</accession>
<protein>
    <submittedName>
        <fullName evidence="2">Uncharacterized protein</fullName>
    </submittedName>
</protein>
<organism evidence="1 2">
    <name type="scientific">Panagrolaimus sp. ES5</name>
    <dbReference type="NCBI Taxonomy" id="591445"/>
    <lineage>
        <taxon>Eukaryota</taxon>
        <taxon>Metazoa</taxon>
        <taxon>Ecdysozoa</taxon>
        <taxon>Nematoda</taxon>
        <taxon>Chromadorea</taxon>
        <taxon>Rhabditida</taxon>
        <taxon>Tylenchina</taxon>
        <taxon>Panagrolaimomorpha</taxon>
        <taxon>Panagrolaimoidea</taxon>
        <taxon>Panagrolaimidae</taxon>
        <taxon>Panagrolaimus</taxon>
    </lineage>
</organism>